<evidence type="ECO:0000313" key="14">
    <source>
        <dbReference type="EMBL" id="CAH1795355.1"/>
    </source>
</evidence>
<keyword evidence="15" id="KW-1185">Reference proteome</keyword>
<evidence type="ECO:0000256" key="3">
    <source>
        <dbReference type="ARBA" id="ARBA00016229"/>
    </source>
</evidence>
<organism evidence="14 15">
    <name type="scientific">Owenia fusiformis</name>
    <name type="common">Polychaete worm</name>
    <dbReference type="NCBI Taxonomy" id="6347"/>
    <lineage>
        <taxon>Eukaryota</taxon>
        <taxon>Metazoa</taxon>
        <taxon>Spiralia</taxon>
        <taxon>Lophotrochozoa</taxon>
        <taxon>Annelida</taxon>
        <taxon>Polychaeta</taxon>
        <taxon>Sedentaria</taxon>
        <taxon>Canalipalpata</taxon>
        <taxon>Sabellida</taxon>
        <taxon>Oweniida</taxon>
        <taxon>Oweniidae</taxon>
        <taxon>Owenia</taxon>
    </lineage>
</organism>
<evidence type="ECO:0000256" key="11">
    <source>
        <dbReference type="ARBA" id="ARBA00023136"/>
    </source>
</evidence>
<evidence type="ECO:0000256" key="9">
    <source>
        <dbReference type="ARBA" id="ARBA00023010"/>
    </source>
</evidence>
<proteinExistence type="inferred from homology"/>
<keyword evidence="8" id="KW-1133">Transmembrane helix</keyword>
<dbReference type="CDD" id="cd22884">
    <property type="entry name" value="TOM22"/>
    <property type="match status" value="1"/>
</dbReference>
<keyword evidence="9" id="KW-0811">Translocation</keyword>
<dbReference type="PANTHER" id="PTHR12504:SF0">
    <property type="entry name" value="MITOCHONDRIAL IMPORT RECEPTOR SUBUNIT TOM22 HOMOLOG"/>
    <property type="match status" value="1"/>
</dbReference>
<dbReference type="PANTHER" id="PTHR12504">
    <property type="entry name" value="MITOCHONDRIAL IMPORT RECEPTOR SUBUNIT TOM22"/>
    <property type="match status" value="1"/>
</dbReference>
<evidence type="ECO:0000256" key="8">
    <source>
        <dbReference type="ARBA" id="ARBA00022989"/>
    </source>
</evidence>
<accession>A0A8J1UAB1</accession>
<dbReference type="Proteomes" id="UP000749559">
    <property type="component" value="Unassembled WGS sequence"/>
</dbReference>
<dbReference type="AlphaFoldDB" id="A0A8J1UAB1"/>
<keyword evidence="6" id="KW-1000">Mitochondrion outer membrane</keyword>
<evidence type="ECO:0000256" key="12">
    <source>
        <dbReference type="ARBA" id="ARBA00023170"/>
    </source>
</evidence>
<evidence type="ECO:0000256" key="4">
    <source>
        <dbReference type="ARBA" id="ARBA00022448"/>
    </source>
</evidence>
<dbReference type="EMBL" id="CAIIXF020000009">
    <property type="protein sequence ID" value="CAH1795355.1"/>
    <property type="molecule type" value="Genomic_DNA"/>
</dbReference>
<comment type="similarity">
    <text evidence="2">Belongs to the Tom22 family.</text>
</comment>
<evidence type="ECO:0000256" key="7">
    <source>
        <dbReference type="ARBA" id="ARBA00022927"/>
    </source>
</evidence>
<evidence type="ECO:0000256" key="1">
    <source>
        <dbReference type="ARBA" id="ARBA00004572"/>
    </source>
</evidence>
<protein>
    <recommendedName>
        <fullName evidence="3">Mitochondrial import receptor subunit TOM22 homolog</fullName>
    </recommendedName>
</protein>
<dbReference type="Pfam" id="PF04281">
    <property type="entry name" value="Tom22"/>
    <property type="match status" value="1"/>
</dbReference>
<feature type="region of interest" description="Disordered" evidence="13">
    <location>
        <begin position="1"/>
        <end position="22"/>
    </location>
</feature>
<evidence type="ECO:0000313" key="15">
    <source>
        <dbReference type="Proteomes" id="UP000749559"/>
    </source>
</evidence>
<keyword evidence="7" id="KW-0653">Protein transport</keyword>
<evidence type="ECO:0000256" key="13">
    <source>
        <dbReference type="SAM" id="MobiDB-lite"/>
    </source>
</evidence>
<dbReference type="GO" id="GO:0006886">
    <property type="term" value="P:intracellular protein transport"/>
    <property type="evidence" value="ECO:0007669"/>
    <property type="project" value="InterPro"/>
</dbReference>
<keyword evidence="11" id="KW-0472">Membrane</keyword>
<sequence length="139" mass="15667">MMPEITEAEVSTLSERVTDTNPTLALEEDDEDIEDETLIERLIGLTEMFPESLRNTSSSLVDLSWNGTKWLYSNSRSLMWVCASSATMLALPVMFEMERSQMEEQQLQQQRQIMLGPNAAMSGRPGQGMMPPMPGQPQH</sequence>
<evidence type="ECO:0000256" key="2">
    <source>
        <dbReference type="ARBA" id="ARBA00009874"/>
    </source>
</evidence>
<gene>
    <name evidence="14" type="ORF">OFUS_LOCUS19907</name>
</gene>
<evidence type="ECO:0000256" key="10">
    <source>
        <dbReference type="ARBA" id="ARBA00023128"/>
    </source>
</evidence>
<comment type="subcellular location">
    <subcellularLocation>
        <location evidence="1">Mitochondrion outer membrane</location>
        <topology evidence="1">Single-pass membrane protein</topology>
    </subcellularLocation>
</comment>
<dbReference type="OrthoDB" id="10016939at2759"/>
<keyword evidence="4" id="KW-0813">Transport</keyword>
<name>A0A8J1UAB1_OWEFU</name>
<reference evidence="14" key="1">
    <citation type="submission" date="2022-03" db="EMBL/GenBank/DDBJ databases">
        <authorList>
            <person name="Martin C."/>
        </authorList>
    </citation>
    <scope>NUCLEOTIDE SEQUENCE</scope>
</reference>
<keyword evidence="12" id="KW-0675">Receptor</keyword>
<keyword evidence="5" id="KW-0812">Transmembrane</keyword>
<keyword evidence="10" id="KW-0496">Mitochondrion</keyword>
<evidence type="ECO:0000256" key="6">
    <source>
        <dbReference type="ARBA" id="ARBA00022787"/>
    </source>
</evidence>
<feature type="compositionally biased region" description="Polar residues" evidence="13">
    <location>
        <begin position="9"/>
        <end position="22"/>
    </location>
</feature>
<evidence type="ECO:0000256" key="5">
    <source>
        <dbReference type="ARBA" id="ARBA00022692"/>
    </source>
</evidence>
<dbReference type="InterPro" id="IPR005683">
    <property type="entry name" value="Tom22"/>
</dbReference>
<comment type="caution">
    <text evidence="14">The sequence shown here is derived from an EMBL/GenBank/DDBJ whole genome shotgun (WGS) entry which is preliminary data.</text>
</comment>
<feature type="region of interest" description="Disordered" evidence="13">
    <location>
        <begin position="118"/>
        <end position="139"/>
    </location>
</feature>
<dbReference type="GO" id="GO:0005741">
    <property type="term" value="C:mitochondrial outer membrane"/>
    <property type="evidence" value="ECO:0007669"/>
    <property type="project" value="UniProtKB-SubCell"/>
</dbReference>